<name>A0ABV5I4H2_9RHOB</name>
<dbReference type="Proteomes" id="UP001589670">
    <property type="component" value="Unassembled WGS sequence"/>
</dbReference>
<protein>
    <submittedName>
        <fullName evidence="1">Uncharacterized protein</fullName>
    </submittedName>
</protein>
<sequence>MALQGSDYFVIERAGAVYHTLGSDILAYVEENIGTSQFDVADITARNAISNLSIGDRVFVLDASADATVSTGWAIYVWRGAAFTKVAEEEGLDVVAGGANLGYTASPTQGTVTSSSGTNATIPVANVTNAGLMVPAQFDKLGNITVTGAVNLDTLAGASHAAVTLGGTTNSNPLTLSGQTLNFSISQLTAAP</sequence>
<dbReference type="RefSeq" id="WP_377071217.1">
    <property type="nucleotide sequence ID" value="NZ_JBHMEC010000033.1"/>
</dbReference>
<keyword evidence="2" id="KW-1185">Reference proteome</keyword>
<organism evidence="1 2">
    <name type="scientific">Roseovarius ramblicola</name>
    <dbReference type="NCBI Taxonomy" id="2022336"/>
    <lineage>
        <taxon>Bacteria</taxon>
        <taxon>Pseudomonadati</taxon>
        <taxon>Pseudomonadota</taxon>
        <taxon>Alphaproteobacteria</taxon>
        <taxon>Rhodobacterales</taxon>
        <taxon>Roseobacteraceae</taxon>
        <taxon>Roseovarius</taxon>
    </lineage>
</organism>
<comment type="caution">
    <text evidence="1">The sequence shown here is derived from an EMBL/GenBank/DDBJ whole genome shotgun (WGS) entry which is preliminary data.</text>
</comment>
<reference evidence="1 2" key="1">
    <citation type="submission" date="2024-09" db="EMBL/GenBank/DDBJ databases">
        <authorList>
            <person name="Sun Q."/>
            <person name="Mori K."/>
        </authorList>
    </citation>
    <scope>NUCLEOTIDE SEQUENCE [LARGE SCALE GENOMIC DNA]</scope>
    <source>
        <strain evidence="1 2">CECT 9424</strain>
    </source>
</reference>
<evidence type="ECO:0000313" key="2">
    <source>
        <dbReference type="Proteomes" id="UP001589670"/>
    </source>
</evidence>
<dbReference type="EMBL" id="JBHMEC010000033">
    <property type="protein sequence ID" value="MFB9151590.1"/>
    <property type="molecule type" value="Genomic_DNA"/>
</dbReference>
<accession>A0ABV5I4H2</accession>
<proteinExistence type="predicted"/>
<evidence type="ECO:0000313" key="1">
    <source>
        <dbReference type="EMBL" id="MFB9151590.1"/>
    </source>
</evidence>
<gene>
    <name evidence="1" type="ORF">ACFFU4_17685</name>
</gene>